<evidence type="ECO:0000256" key="8">
    <source>
        <dbReference type="SAM" id="Phobius"/>
    </source>
</evidence>
<dbReference type="GO" id="GO:0008233">
    <property type="term" value="F:peptidase activity"/>
    <property type="evidence" value="ECO:0007669"/>
    <property type="project" value="UniProtKB-KW"/>
</dbReference>
<dbReference type="InterPro" id="IPR017540">
    <property type="entry name" value="Exosortase-1"/>
</dbReference>
<feature type="transmembrane region" description="Helical" evidence="8">
    <location>
        <begin position="85"/>
        <end position="107"/>
    </location>
</feature>
<reference evidence="10 11" key="1">
    <citation type="submission" date="2016-10" db="EMBL/GenBank/DDBJ databases">
        <authorList>
            <person name="de Groot N.N."/>
        </authorList>
    </citation>
    <scope>NUCLEOTIDE SEQUENCE [LARGE SCALE GENOMIC DNA]</scope>
    <source>
        <strain evidence="10 11">ATCC 43154</strain>
    </source>
</reference>
<dbReference type="InterPro" id="IPR026392">
    <property type="entry name" value="Exo/Archaeosortase_dom"/>
</dbReference>
<sequence>MSAPGAALAAARPCALAGRAGRRDLLLLLAVLAALLLLYWQTAAAMVALWLRSETFTHGFAILPISAWLVWRQRAALAALPRRPAGAGLAALVLLGAAWLLATLANVQVLQQYLFVAMLPAAVLALSGPVLTRALAFPLGYLLLAVPFGEIFVPPLMDFTARFTAAALRLSAIPVFLENNYLSLPSGNWSVVEACSGLRYVIASVALGALYAHLNYRSRRRRLAFMAVALLLPVLANGVRAYLIVLVGHFSDMRLAVGIDHLVYGWIFFGLVSLLLFWSGARWRQAPAAARPAPPAPAAPRHGAATARAAAACVLLAALWPPLAAHLLARPAPAAGAAVSLSPAPLPLAPPPPWRASPLAPDDWHVLHAGQPRRYAARLNDGATSATLQLTWYASQAKGAELLTPVRRKVETGLPQWHELATSVRPLRLGGRTLRVRATIVQAAERRLLVWRWYRQTGVELSSPQLLKLMLAKNKLFGEAEHGAEIAVAAPFDERPEQAEPALRALLEALLPSIDESLRHAAR</sequence>
<dbReference type="InterPro" id="IPR019127">
    <property type="entry name" value="Exosortase"/>
</dbReference>
<dbReference type="InterPro" id="IPR013426">
    <property type="entry name" value="EpsH-like"/>
</dbReference>
<gene>
    <name evidence="10" type="ORF">SAMN02982985_04184</name>
</gene>
<name>A0A1I4R643_9BURK</name>
<evidence type="ECO:0000256" key="1">
    <source>
        <dbReference type="ARBA" id="ARBA00004651"/>
    </source>
</evidence>
<keyword evidence="11" id="KW-1185">Reference proteome</keyword>
<feature type="transmembrane region" description="Helical" evidence="8">
    <location>
        <begin position="25"/>
        <end position="50"/>
    </location>
</feature>
<evidence type="ECO:0000313" key="10">
    <source>
        <dbReference type="EMBL" id="SFM47456.1"/>
    </source>
</evidence>
<dbReference type="Pfam" id="PF11984">
    <property type="entry name" value="DUF3485"/>
    <property type="match status" value="1"/>
</dbReference>
<accession>A0A1I4R643</accession>
<comment type="subcellular location">
    <subcellularLocation>
        <location evidence="1">Cell membrane</location>
        <topology evidence="1">Multi-pass membrane protein</topology>
    </subcellularLocation>
</comment>
<feature type="domain" description="Methanolan biosynthesis EpsI" evidence="9">
    <location>
        <begin position="313"/>
        <end position="516"/>
    </location>
</feature>
<keyword evidence="2" id="KW-1003">Cell membrane</keyword>
<dbReference type="STRING" id="758825.SAMN02982985_04184"/>
<evidence type="ECO:0000313" key="11">
    <source>
        <dbReference type="Proteomes" id="UP000199470"/>
    </source>
</evidence>
<dbReference type="NCBIfam" id="TIGR04178">
    <property type="entry name" value="exo_archaeo"/>
    <property type="match status" value="1"/>
</dbReference>
<proteinExistence type="predicted"/>
<dbReference type="NCBIfam" id="TIGR02602">
    <property type="entry name" value="8TM_EpsH"/>
    <property type="match status" value="1"/>
</dbReference>
<dbReference type="Proteomes" id="UP000199470">
    <property type="component" value="Unassembled WGS sequence"/>
</dbReference>
<feature type="transmembrane region" description="Helical" evidence="8">
    <location>
        <begin position="56"/>
        <end position="73"/>
    </location>
</feature>
<keyword evidence="5" id="KW-0378">Hydrolase</keyword>
<evidence type="ECO:0000256" key="4">
    <source>
        <dbReference type="ARBA" id="ARBA00022692"/>
    </source>
</evidence>
<dbReference type="RefSeq" id="WP_093389642.1">
    <property type="nucleotide sequence ID" value="NZ_FOTW01000021.1"/>
</dbReference>
<evidence type="ECO:0000256" key="3">
    <source>
        <dbReference type="ARBA" id="ARBA00022670"/>
    </source>
</evidence>
<dbReference type="GO" id="GO:0005886">
    <property type="term" value="C:plasma membrane"/>
    <property type="evidence" value="ECO:0007669"/>
    <property type="project" value="UniProtKB-SubCell"/>
</dbReference>
<feature type="transmembrane region" description="Helical" evidence="8">
    <location>
        <begin position="263"/>
        <end position="281"/>
    </location>
</feature>
<evidence type="ECO:0000256" key="2">
    <source>
        <dbReference type="ARBA" id="ARBA00022475"/>
    </source>
</evidence>
<dbReference type="AlphaFoldDB" id="A0A1I4R643"/>
<feature type="transmembrane region" description="Helical" evidence="8">
    <location>
        <begin position="197"/>
        <end position="216"/>
    </location>
</feature>
<dbReference type="GO" id="GO:0006508">
    <property type="term" value="P:proteolysis"/>
    <property type="evidence" value="ECO:0007669"/>
    <property type="project" value="UniProtKB-KW"/>
</dbReference>
<dbReference type="EMBL" id="FOTW01000021">
    <property type="protein sequence ID" value="SFM47456.1"/>
    <property type="molecule type" value="Genomic_DNA"/>
</dbReference>
<organism evidence="10 11">
    <name type="scientific">Rugamonas rubra</name>
    <dbReference type="NCBI Taxonomy" id="758825"/>
    <lineage>
        <taxon>Bacteria</taxon>
        <taxon>Pseudomonadati</taxon>
        <taxon>Pseudomonadota</taxon>
        <taxon>Betaproteobacteria</taxon>
        <taxon>Burkholderiales</taxon>
        <taxon>Oxalobacteraceae</taxon>
        <taxon>Telluria group</taxon>
        <taxon>Rugamonas</taxon>
    </lineage>
</organism>
<evidence type="ECO:0000259" key="9">
    <source>
        <dbReference type="Pfam" id="PF11984"/>
    </source>
</evidence>
<protein>
    <submittedName>
        <fullName evidence="10">Exosortase A</fullName>
    </submittedName>
</protein>
<dbReference type="NCBIfam" id="TIGR02914">
    <property type="entry name" value="EpsI_fam"/>
    <property type="match status" value="1"/>
</dbReference>
<feature type="transmembrane region" description="Helical" evidence="8">
    <location>
        <begin position="223"/>
        <end position="243"/>
    </location>
</feature>
<keyword evidence="7 8" id="KW-0472">Membrane</keyword>
<feature type="transmembrane region" description="Helical" evidence="8">
    <location>
        <begin position="113"/>
        <end position="144"/>
    </location>
</feature>
<dbReference type="InterPro" id="IPR014263">
    <property type="entry name" value="Methanolan_biosynth_EpsI"/>
</dbReference>
<evidence type="ECO:0000256" key="7">
    <source>
        <dbReference type="ARBA" id="ARBA00023136"/>
    </source>
</evidence>
<keyword evidence="4 8" id="KW-0812">Transmembrane</keyword>
<evidence type="ECO:0000256" key="5">
    <source>
        <dbReference type="ARBA" id="ARBA00022801"/>
    </source>
</evidence>
<keyword evidence="6 8" id="KW-1133">Transmembrane helix</keyword>
<dbReference type="NCBIfam" id="TIGR03109">
    <property type="entry name" value="exosort_XrtA"/>
    <property type="match status" value="1"/>
</dbReference>
<dbReference type="OrthoDB" id="9797363at2"/>
<evidence type="ECO:0000256" key="6">
    <source>
        <dbReference type="ARBA" id="ARBA00022989"/>
    </source>
</evidence>
<keyword evidence="3" id="KW-0645">Protease</keyword>
<dbReference type="Pfam" id="PF09721">
    <property type="entry name" value="Exosortase_EpsH"/>
    <property type="match status" value="1"/>
</dbReference>